<gene>
    <name evidence="2" type="ORF">BDQ12DRAFT_731671</name>
</gene>
<keyword evidence="3" id="KW-1185">Reference proteome</keyword>
<dbReference type="EMBL" id="ML213591">
    <property type="protein sequence ID" value="TFK43679.1"/>
    <property type="molecule type" value="Genomic_DNA"/>
</dbReference>
<name>A0A5C3ME20_9AGAR</name>
<feature type="region of interest" description="Disordered" evidence="1">
    <location>
        <begin position="111"/>
        <end position="350"/>
    </location>
</feature>
<feature type="compositionally biased region" description="Basic and acidic residues" evidence="1">
    <location>
        <begin position="708"/>
        <end position="734"/>
    </location>
</feature>
<feature type="region of interest" description="Disordered" evidence="1">
    <location>
        <begin position="25"/>
        <end position="56"/>
    </location>
</feature>
<evidence type="ECO:0000313" key="2">
    <source>
        <dbReference type="EMBL" id="TFK43679.1"/>
    </source>
</evidence>
<feature type="region of interest" description="Disordered" evidence="1">
    <location>
        <begin position="784"/>
        <end position="831"/>
    </location>
</feature>
<feature type="compositionally biased region" description="Low complexity" evidence="1">
    <location>
        <begin position="687"/>
        <end position="697"/>
    </location>
</feature>
<dbReference type="STRING" id="68775.A0A5C3ME20"/>
<feature type="compositionally biased region" description="Low complexity" evidence="1">
    <location>
        <begin position="786"/>
        <end position="812"/>
    </location>
</feature>
<feature type="compositionally biased region" description="Low complexity" evidence="1">
    <location>
        <begin position="210"/>
        <end position="222"/>
    </location>
</feature>
<feature type="compositionally biased region" description="Basic and acidic residues" evidence="1">
    <location>
        <begin position="585"/>
        <end position="612"/>
    </location>
</feature>
<feature type="region of interest" description="Disordered" evidence="1">
    <location>
        <begin position="488"/>
        <end position="760"/>
    </location>
</feature>
<feature type="compositionally biased region" description="Basic and acidic residues" evidence="1">
    <location>
        <begin position="821"/>
        <end position="831"/>
    </location>
</feature>
<feature type="compositionally biased region" description="Low complexity" evidence="1">
    <location>
        <begin position="551"/>
        <end position="562"/>
    </location>
</feature>
<feature type="region of interest" description="Disordered" evidence="1">
    <location>
        <begin position="424"/>
        <end position="469"/>
    </location>
</feature>
<evidence type="ECO:0000256" key="1">
    <source>
        <dbReference type="SAM" id="MobiDB-lite"/>
    </source>
</evidence>
<sequence>MAASLQLANPGLDFTDSISSLAPSLPTTADCPHPPLHPIHTHSSSTAASSTVSKRRGAARRSLSILATIPKDLSSLIRSHSISRRDQSPLSPLQIPAPLLFSGYADHTLSYNQNTRPSLDMFSTTSHTEEERPARKKSRSENRLYNFLTRSRSRSRSNADQPPPVDDTVPQLPHIPHMRHSSIGSLEPKRAPSPGAKPSTRVQSRPLSSTTTATNTTITPGTPKARKRPPSAIPAPVSPNQAPENDQPSSRPTTPKPSAARKKLHNIFGISLRKSSRSRSRPNSPRASLDVPPLPTQPYDDDPTPKPRKSFSPHASRPQSPSPAANSKITVTTSNATQNTSSTTSTATSNSYRLPKFFSSTTFVLSQSSAADFSAARSAPPPSDTRQPQQIYPTPPSSAPAVVSAPLKRTSSHRRNAKLGVDVPIEPSDITSSRPPAILPSITHTPLKSLTDSSSIPRPTHVPKNGSLDAGYRYRGATMGVVDEEGRTVSELARSRSAKGKTREAEANGRSGLTKMSSTTRSTKHGSFDFERPGWGASIIQRSGSGGTSGTSGSTWSRSGESAVKERESALGPGLAGVGTLQRETSMKRAKERDEHVRKRERERKKQIDNEKAAIVAASSQRTTPVGSSSDHAHASTSTSGTGHTGKSSSLSKATGKRGVFGTKGGTRLVGLSTQHGAFSFEPAVPSPTRSTGSTGTAHEASISWGGRGEKEKERLRDERERQSQRKGVRRGDRAPVPVPIPAANPNVGHRSGTKGRSLDLGLGLSWAPTKVREDALMPSTTFFNRSVSNSSGGRSASGSTNGRSASTSTNGHGNGNGWSKKADADAEGERTKLGRELADLFRNALDQKGYAAFKNYVHQFDAHEIPFDGPSGIISRVGQLLATAPALSEDKKRRMLDNFVRIILQNA</sequence>
<evidence type="ECO:0000313" key="3">
    <source>
        <dbReference type="Proteomes" id="UP000308652"/>
    </source>
</evidence>
<dbReference type="Proteomes" id="UP000308652">
    <property type="component" value="Unassembled WGS sequence"/>
</dbReference>
<dbReference type="OrthoDB" id="3260940at2759"/>
<organism evidence="2 3">
    <name type="scientific">Crucibulum laeve</name>
    <dbReference type="NCBI Taxonomy" id="68775"/>
    <lineage>
        <taxon>Eukaryota</taxon>
        <taxon>Fungi</taxon>
        <taxon>Dikarya</taxon>
        <taxon>Basidiomycota</taxon>
        <taxon>Agaricomycotina</taxon>
        <taxon>Agaricomycetes</taxon>
        <taxon>Agaricomycetidae</taxon>
        <taxon>Agaricales</taxon>
        <taxon>Agaricineae</taxon>
        <taxon>Nidulariaceae</taxon>
        <taxon>Crucibulum</taxon>
    </lineage>
</organism>
<feature type="compositionally biased region" description="Polar residues" evidence="1">
    <location>
        <begin position="238"/>
        <end position="253"/>
    </location>
</feature>
<feature type="region of interest" description="Disordered" evidence="1">
    <location>
        <begin position="374"/>
        <end position="403"/>
    </location>
</feature>
<reference evidence="2 3" key="1">
    <citation type="journal article" date="2019" name="Nat. Ecol. Evol.">
        <title>Megaphylogeny resolves global patterns of mushroom evolution.</title>
        <authorList>
            <person name="Varga T."/>
            <person name="Krizsan K."/>
            <person name="Foldi C."/>
            <person name="Dima B."/>
            <person name="Sanchez-Garcia M."/>
            <person name="Sanchez-Ramirez S."/>
            <person name="Szollosi G.J."/>
            <person name="Szarkandi J.G."/>
            <person name="Papp V."/>
            <person name="Albert L."/>
            <person name="Andreopoulos W."/>
            <person name="Angelini C."/>
            <person name="Antonin V."/>
            <person name="Barry K.W."/>
            <person name="Bougher N.L."/>
            <person name="Buchanan P."/>
            <person name="Buyck B."/>
            <person name="Bense V."/>
            <person name="Catcheside P."/>
            <person name="Chovatia M."/>
            <person name="Cooper J."/>
            <person name="Damon W."/>
            <person name="Desjardin D."/>
            <person name="Finy P."/>
            <person name="Geml J."/>
            <person name="Haridas S."/>
            <person name="Hughes K."/>
            <person name="Justo A."/>
            <person name="Karasinski D."/>
            <person name="Kautmanova I."/>
            <person name="Kiss B."/>
            <person name="Kocsube S."/>
            <person name="Kotiranta H."/>
            <person name="LaButti K.M."/>
            <person name="Lechner B.E."/>
            <person name="Liimatainen K."/>
            <person name="Lipzen A."/>
            <person name="Lukacs Z."/>
            <person name="Mihaltcheva S."/>
            <person name="Morgado L.N."/>
            <person name="Niskanen T."/>
            <person name="Noordeloos M.E."/>
            <person name="Ohm R.A."/>
            <person name="Ortiz-Santana B."/>
            <person name="Ovrebo C."/>
            <person name="Racz N."/>
            <person name="Riley R."/>
            <person name="Savchenko A."/>
            <person name="Shiryaev A."/>
            <person name="Soop K."/>
            <person name="Spirin V."/>
            <person name="Szebenyi C."/>
            <person name="Tomsovsky M."/>
            <person name="Tulloss R.E."/>
            <person name="Uehling J."/>
            <person name="Grigoriev I.V."/>
            <person name="Vagvolgyi C."/>
            <person name="Papp T."/>
            <person name="Martin F.M."/>
            <person name="Miettinen O."/>
            <person name="Hibbett D.S."/>
            <person name="Nagy L.G."/>
        </authorList>
    </citation>
    <scope>NUCLEOTIDE SEQUENCE [LARGE SCALE GENOMIC DNA]</scope>
    <source>
        <strain evidence="2 3">CBS 166.37</strain>
    </source>
</reference>
<feature type="compositionally biased region" description="Polar residues" evidence="1">
    <location>
        <begin position="317"/>
        <end position="329"/>
    </location>
</feature>
<feature type="compositionally biased region" description="Low complexity" evidence="1">
    <location>
        <begin position="627"/>
        <end position="652"/>
    </location>
</feature>
<protein>
    <submittedName>
        <fullName evidence="2">Uncharacterized protein</fullName>
    </submittedName>
</protein>
<accession>A0A5C3ME20</accession>
<proteinExistence type="predicted"/>
<feature type="compositionally biased region" description="Polar residues" evidence="1">
    <location>
        <begin position="442"/>
        <end position="457"/>
    </location>
</feature>
<feature type="compositionally biased region" description="Low complexity" evidence="1">
    <location>
        <begin position="41"/>
        <end position="51"/>
    </location>
</feature>
<dbReference type="AlphaFoldDB" id="A0A5C3ME20"/>
<feature type="compositionally biased region" description="Polar residues" evidence="1">
    <location>
        <begin position="200"/>
        <end position="209"/>
    </location>
</feature>
<feature type="compositionally biased region" description="Polar residues" evidence="1">
    <location>
        <begin position="111"/>
        <end position="126"/>
    </location>
</feature>
<feature type="compositionally biased region" description="Low complexity" evidence="1">
    <location>
        <begin position="330"/>
        <end position="350"/>
    </location>
</feature>